<accession>A0A5B9PF56</accession>
<feature type="short sequence motif" description="HXTX 1" evidence="2">
    <location>
        <begin position="43"/>
        <end position="46"/>
    </location>
</feature>
<dbReference type="STRING" id="980251.GCA_001642875_00271"/>
<dbReference type="KEGG" id="mff:MFFC18_37140"/>
<dbReference type="PANTHER" id="PTHR35561">
    <property type="entry name" value="RNA 2',3'-CYCLIC PHOSPHODIESTERASE"/>
    <property type="match status" value="1"/>
</dbReference>
<dbReference type="GO" id="GO:0008664">
    <property type="term" value="F:RNA 2',3'-cyclic 3'-phosphodiesterase activity"/>
    <property type="evidence" value="ECO:0007669"/>
    <property type="project" value="UniProtKB-EC"/>
</dbReference>
<comment type="function">
    <text evidence="2">Hydrolyzes RNA 2',3'-cyclic phosphodiester to an RNA 2'-phosphomonoester.</text>
</comment>
<proteinExistence type="inferred from homology"/>
<dbReference type="SUPFAM" id="SSF55144">
    <property type="entry name" value="LigT-like"/>
    <property type="match status" value="1"/>
</dbReference>
<dbReference type="Pfam" id="PF13563">
    <property type="entry name" value="2_5_RNA_ligase2"/>
    <property type="match status" value="1"/>
</dbReference>
<dbReference type="InterPro" id="IPR009097">
    <property type="entry name" value="Cyclic_Pdiesterase"/>
</dbReference>
<dbReference type="AlphaFoldDB" id="A0A5B9PF56"/>
<dbReference type="HAMAP" id="MF_01940">
    <property type="entry name" value="RNA_CPDase"/>
    <property type="match status" value="1"/>
</dbReference>
<evidence type="ECO:0000256" key="1">
    <source>
        <dbReference type="ARBA" id="ARBA00022801"/>
    </source>
</evidence>
<evidence type="ECO:0000256" key="2">
    <source>
        <dbReference type="HAMAP-Rule" id="MF_01940"/>
    </source>
</evidence>
<dbReference type="Gene3D" id="3.90.1140.10">
    <property type="entry name" value="Cyclic phosphodiesterase"/>
    <property type="match status" value="1"/>
</dbReference>
<organism evidence="3 4">
    <name type="scientific">Mariniblastus fucicola</name>
    <dbReference type="NCBI Taxonomy" id="980251"/>
    <lineage>
        <taxon>Bacteria</taxon>
        <taxon>Pseudomonadati</taxon>
        <taxon>Planctomycetota</taxon>
        <taxon>Planctomycetia</taxon>
        <taxon>Pirellulales</taxon>
        <taxon>Pirellulaceae</taxon>
        <taxon>Mariniblastus</taxon>
    </lineage>
</organism>
<feature type="short sequence motif" description="HXTX 2" evidence="2">
    <location>
        <begin position="130"/>
        <end position="133"/>
    </location>
</feature>
<comment type="catalytic activity">
    <reaction evidence="2">
        <text>a 3'-end 2',3'-cyclophospho-ribonucleotide-RNA + H2O = a 3'-end 2'-phospho-ribonucleotide-RNA + H(+)</text>
        <dbReference type="Rhea" id="RHEA:11828"/>
        <dbReference type="Rhea" id="RHEA-COMP:10464"/>
        <dbReference type="Rhea" id="RHEA-COMP:17353"/>
        <dbReference type="ChEBI" id="CHEBI:15377"/>
        <dbReference type="ChEBI" id="CHEBI:15378"/>
        <dbReference type="ChEBI" id="CHEBI:83064"/>
        <dbReference type="ChEBI" id="CHEBI:173113"/>
        <dbReference type="EC" id="3.1.4.58"/>
    </reaction>
</comment>
<dbReference type="OrthoDB" id="9789350at2"/>
<dbReference type="PANTHER" id="PTHR35561:SF1">
    <property type="entry name" value="RNA 2',3'-CYCLIC PHOSPHODIESTERASE"/>
    <property type="match status" value="1"/>
</dbReference>
<reference evidence="3 4" key="1">
    <citation type="submission" date="2019-08" db="EMBL/GenBank/DDBJ databases">
        <title>Deep-cultivation of Planctomycetes and their phenomic and genomic characterization uncovers novel biology.</title>
        <authorList>
            <person name="Wiegand S."/>
            <person name="Jogler M."/>
            <person name="Boedeker C."/>
            <person name="Pinto D."/>
            <person name="Vollmers J."/>
            <person name="Rivas-Marin E."/>
            <person name="Kohn T."/>
            <person name="Peeters S.H."/>
            <person name="Heuer A."/>
            <person name="Rast P."/>
            <person name="Oberbeckmann S."/>
            <person name="Bunk B."/>
            <person name="Jeske O."/>
            <person name="Meyerdierks A."/>
            <person name="Storesund J.E."/>
            <person name="Kallscheuer N."/>
            <person name="Luecker S."/>
            <person name="Lage O.M."/>
            <person name="Pohl T."/>
            <person name="Merkel B.J."/>
            <person name="Hornburger P."/>
            <person name="Mueller R.-W."/>
            <person name="Bruemmer F."/>
            <person name="Labrenz M."/>
            <person name="Spormann A.M."/>
            <person name="Op den Camp H."/>
            <person name="Overmann J."/>
            <person name="Amann R."/>
            <person name="Jetten M.S.M."/>
            <person name="Mascher T."/>
            <person name="Medema M.H."/>
            <person name="Devos D.P."/>
            <person name="Kaster A.-K."/>
            <person name="Ovreas L."/>
            <person name="Rohde M."/>
            <person name="Galperin M.Y."/>
            <person name="Jogler C."/>
        </authorList>
    </citation>
    <scope>NUCLEOTIDE SEQUENCE [LARGE SCALE GENOMIC DNA]</scope>
    <source>
        <strain evidence="3 4">FC18</strain>
    </source>
</reference>
<keyword evidence="3" id="KW-0436">Ligase</keyword>
<feature type="active site" description="Proton donor" evidence="2">
    <location>
        <position position="43"/>
    </location>
</feature>
<evidence type="ECO:0000313" key="3">
    <source>
        <dbReference type="EMBL" id="QEG23810.1"/>
    </source>
</evidence>
<dbReference type="GO" id="GO:0016874">
    <property type="term" value="F:ligase activity"/>
    <property type="evidence" value="ECO:0007669"/>
    <property type="project" value="UniProtKB-KW"/>
</dbReference>
<protein>
    <recommendedName>
        <fullName evidence="2">RNA 2',3'-cyclic phosphodiesterase</fullName>
        <shortName evidence="2">RNA 2',3'-CPDase</shortName>
        <ecNumber evidence="2">3.1.4.58</ecNumber>
    </recommendedName>
</protein>
<dbReference type="Proteomes" id="UP000322214">
    <property type="component" value="Chromosome"/>
</dbReference>
<sequence length="190" mass="21402">MAKIRTFIAVYASQKINSNVARLIERFGAFSREVNWIPEDNLHLTLNFVGEINDREVPEFCSDAAEFISQFEPFDLVLGGLDGFPSLENPKTIWIGAEEGGDEMALISREITKFLRDWSLGKSRFEFAPHMTIGRVKKGTNFPPELATLLHRHRNHDAGSCHIDRVKICSSTFEGGRPQYASMATIELEG</sequence>
<feature type="active site" description="Proton acceptor" evidence="2">
    <location>
        <position position="130"/>
    </location>
</feature>
<dbReference type="InterPro" id="IPR004175">
    <property type="entry name" value="RNA_CPDase"/>
</dbReference>
<comment type="similarity">
    <text evidence="2">Belongs to the 2H phosphoesterase superfamily. ThpR family.</text>
</comment>
<dbReference type="NCBIfam" id="TIGR02258">
    <property type="entry name" value="2_5_ligase"/>
    <property type="match status" value="1"/>
</dbReference>
<gene>
    <name evidence="3" type="ORF">MFFC18_37140</name>
</gene>
<evidence type="ECO:0000313" key="4">
    <source>
        <dbReference type="Proteomes" id="UP000322214"/>
    </source>
</evidence>
<dbReference type="EC" id="3.1.4.58" evidence="2"/>
<dbReference type="EMBL" id="CP042912">
    <property type="protein sequence ID" value="QEG23810.1"/>
    <property type="molecule type" value="Genomic_DNA"/>
</dbReference>
<name>A0A5B9PF56_9BACT</name>
<keyword evidence="4" id="KW-1185">Reference proteome</keyword>
<dbReference type="GO" id="GO:0004113">
    <property type="term" value="F:2',3'-cyclic-nucleotide 3'-phosphodiesterase activity"/>
    <property type="evidence" value="ECO:0007669"/>
    <property type="project" value="InterPro"/>
</dbReference>
<dbReference type="RefSeq" id="WP_075083063.1">
    <property type="nucleotide sequence ID" value="NZ_CP042912.1"/>
</dbReference>
<keyword evidence="1 2" id="KW-0378">Hydrolase</keyword>